<evidence type="ECO:0000256" key="2">
    <source>
        <dbReference type="ARBA" id="ARBA00008520"/>
    </source>
</evidence>
<evidence type="ECO:0000313" key="7">
    <source>
        <dbReference type="EMBL" id="WXR73778.1"/>
    </source>
</evidence>
<proteinExistence type="inferred from homology"/>
<keyword evidence="8" id="KW-1185">Reference proteome</keyword>
<evidence type="ECO:0000256" key="4">
    <source>
        <dbReference type="ARBA" id="ARBA00022729"/>
    </source>
</evidence>
<evidence type="ECO:0000313" key="8">
    <source>
        <dbReference type="Proteomes" id="UP001456224"/>
    </source>
</evidence>
<protein>
    <submittedName>
        <fullName evidence="7">ABC transporter substrate-binding protein</fullName>
    </submittedName>
</protein>
<dbReference type="EMBL" id="CP148753">
    <property type="protein sequence ID" value="WXR73778.1"/>
    <property type="molecule type" value="Genomic_DNA"/>
</dbReference>
<comment type="subcellular location">
    <subcellularLocation>
        <location evidence="1">Periplasm</location>
    </subcellularLocation>
</comment>
<feature type="chain" id="PRO_5046685277" evidence="6">
    <location>
        <begin position="23"/>
        <end position="345"/>
    </location>
</feature>
<reference evidence="7 8" key="1">
    <citation type="submission" date="2024-03" db="EMBL/GenBank/DDBJ databases">
        <title>Reference genomes for the five species model microbial community.</title>
        <authorList>
            <person name="Padfield D."/>
        </authorList>
    </citation>
    <scope>NUCLEOTIDE SEQUENCE [LARGE SCALE GENOMIC DNA]</scope>
    <source>
        <strain evidence="7 8">AB1</strain>
    </source>
</reference>
<evidence type="ECO:0000256" key="1">
    <source>
        <dbReference type="ARBA" id="ARBA00004418"/>
    </source>
</evidence>
<evidence type="ECO:0000256" key="6">
    <source>
        <dbReference type="SAM" id="SignalP"/>
    </source>
</evidence>
<dbReference type="Gene3D" id="3.40.190.10">
    <property type="entry name" value="Periplasmic binding protein-like II"/>
    <property type="match status" value="2"/>
</dbReference>
<sequence>MKAGKYIAILAASLALGAQAQAQELNITAWGGSSQAAQKKVFYEPFSAKTGIKITEDSWSGGLGILRTKVQGGNANWDVVQVEADEMVLGCDEGLFEPLDWARIGKREDYIAGAATDCGVGAVVWTTGLAYDGNRLKEGPRSWTDFWDLKKFPGKRAMRKGPKYTLEFALLADGVARDEVYKVLATPQGVDRAFRKLDEIKSSIVWWSAGAQGPQLIAAGDVSMGAIYVSRAISANRAEHTNFKVVWPGSIYAIDYYVVLKGSKHQEEATRYLAYATSADIQKAYPALGNQGITNIRANTLVDAEVLKDLPTNPANQSQAVALEAEFWVENIEKLTQRFNAWASQ</sequence>
<evidence type="ECO:0000256" key="5">
    <source>
        <dbReference type="ARBA" id="ARBA00022764"/>
    </source>
</evidence>
<dbReference type="InterPro" id="IPR006059">
    <property type="entry name" value="SBP"/>
</dbReference>
<accession>A0ABZ2S0L2</accession>
<feature type="signal peptide" evidence="6">
    <location>
        <begin position="1"/>
        <end position="22"/>
    </location>
</feature>
<comment type="similarity">
    <text evidence="2">Belongs to the bacterial solute-binding protein 1 family.</text>
</comment>
<name>A0ABZ2S0L2_9BURK</name>
<organism evidence="7 8">
    <name type="scientific">Achromobacter veterisilvae</name>
    <dbReference type="NCBI Taxonomy" id="2069367"/>
    <lineage>
        <taxon>Bacteria</taxon>
        <taxon>Pseudomonadati</taxon>
        <taxon>Pseudomonadota</taxon>
        <taxon>Betaproteobacteria</taxon>
        <taxon>Burkholderiales</taxon>
        <taxon>Alcaligenaceae</taxon>
        <taxon>Achromobacter</taxon>
    </lineage>
</organism>
<dbReference type="Pfam" id="PF13416">
    <property type="entry name" value="SBP_bac_8"/>
    <property type="match status" value="1"/>
</dbReference>
<dbReference type="PANTHER" id="PTHR30006:SF3">
    <property type="entry name" value="THIAMINE-BINDING PERIPLASMIC PROTEIN"/>
    <property type="match status" value="1"/>
</dbReference>
<keyword evidence="3" id="KW-0813">Transport</keyword>
<dbReference type="SUPFAM" id="SSF53850">
    <property type="entry name" value="Periplasmic binding protein-like II"/>
    <property type="match status" value="1"/>
</dbReference>
<gene>
    <name evidence="7" type="ORF">WHX56_29855</name>
</gene>
<keyword evidence="5" id="KW-0574">Periplasm</keyword>
<evidence type="ECO:0000256" key="3">
    <source>
        <dbReference type="ARBA" id="ARBA00022448"/>
    </source>
</evidence>
<dbReference type="PANTHER" id="PTHR30006">
    <property type="entry name" value="THIAMINE-BINDING PERIPLASMIC PROTEIN-RELATED"/>
    <property type="match status" value="1"/>
</dbReference>
<dbReference type="CDD" id="cd13589">
    <property type="entry name" value="PBP2_polyamine_RpCGA009"/>
    <property type="match status" value="1"/>
</dbReference>
<dbReference type="RefSeq" id="WP_338879789.1">
    <property type="nucleotide sequence ID" value="NZ_CP148753.1"/>
</dbReference>
<keyword evidence="4 6" id="KW-0732">Signal</keyword>
<dbReference type="Proteomes" id="UP001456224">
    <property type="component" value="Chromosome"/>
</dbReference>